<dbReference type="PROSITE" id="PS51898">
    <property type="entry name" value="TYR_RECOMBINASE"/>
    <property type="match status" value="1"/>
</dbReference>
<dbReference type="InterPro" id="IPR011010">
    <property type="entry name" value="DNA_brk_join_enz"/>
</dbReference>
<organism evidence="8 9">
    <name type="scientific">Pseudogemmobacter lacusdianii</name>
    <dbReference type="NCBI Taxonomy" id="3069608"/>
    <lineage>
        <taxon>Bacteria</taxon>
        <taxon>Pseudomonadati</taxon>
        <taxon>Pseudomonadota</taxon>
        <taxon>Alphaproteobacteria</taxon>
        <taxon>Rhodobacterales</taxon>
        <taxon>Paracoccaceae</taxon>
        <taxon>Pseudogemmobacter</taxon>
    </lineage>
</organism>
<evidence type="ECO:0000256" key="2">
    <source>
        <dbReference type="ARBA" id="ARBA00023125"/>
    </source>
</evidence>
<accession>A0ABU0VYH6</accession>
<dbReference type="CDD" id="cd01184">
    <property type="entry name" value="INT_C_like_1"/>
    <property type="match status" value="1"/>
</dbReference>
<reference evidence="8 9" key="1">
    <citation type="submission" date="2023-08" db="EMBL/GenBank/DDBJ databases">
        <title>Characterization of two Paracoccaceae strains isolated from Phycosphere and proposal of Xinfangfangia lacusdiani sp. nov.</title>
        <authorList>
            <person name="Deng Y."/>
            <person name="Zhang Y.Q."/>
        </authorList>
    </citation>
    <scope>NUCLEOTIDE SEQUENCE [LARGE SCALE GENOMIC DNA]</scope>
    <source>
        <strain evidence="8 9">CPCC 101601</strain>
    </source>
</reference>
<dbReference type="SUPFAM" id="SSF56349">
    <property type="entry name" value="DNA breaking-rejoining enzymes"/>
    <property type="match status" value="1"/>
</dbReference>
<dbReference type="Gene3D" id="1.10.443.10">
    <property type="entry name" value="Intergrase catalytic core"/>
    <property type="match status" value="1"/>
</dbReference>
<keyword evidence="3" id="KW-0233">DNA recombination</keyword>
<name>A0ABU0VYH6_9RHOB</name>
<evidence type="ECO:0000256" key="3">
    <source>
        <dbReference type="ARBA" id="ARBA00023172"/>
    </source>
</evidence>
<dbReference type="InterPro" id="IPR044068">
    <property type="entry name" value="CB"/>
</dbReference>
<dbReference type="InterPro" id="IPR013762">
    <property type="entry name" value="Integrase-like_cat_sf"/>
</dbReference>
<feature type="domain" description="Core-binding (CB)" evidence="7">
    <location>
        <begin position="248"/>
        <end position="360"/>
    </location>
</feature>
<feature type="compositionally biased region" description="Basic and acidic residues" evidence="5">
    <location>
        <begin position="622"/>
        <end position="631"/>
    </location>
</feature>
<keyword evidence="2 4" id="KW-0238">DNA-binding</keyword>
<evidence type="ECO:0000256" key="5">
    <source>
        <dbReference type="SAM" id="MobiDB-lite"/>
    </source>
</evidence>
<feature type="domain" description="Tyr recombinase" evidence="6">
    <location>
        <begin position="385"/>
        <end position="592"/>
    </location>
</feature>
<evidence type="ECO:0000259" key="6">
    <source>
        <dbReference type="PROSITE" id="PS51898"/>
    </source>
</evidence>
<evidence type="ECO:0000256" key="4">
    <source>
        <dbReference type="PROSITE-ProRule" id="PRU01248"/>
    </source>
</evidence>
<evidence type="ECO:0000259" key="7">
    <source>
        <dbReference type="PROSITE" id="PS51900"/>
    </source>
</evidence>
<evidence type="ECO:0000256" key="1">
    <source>
        <dbReference type="ARBA" id="ARBA00022908"/>
    </source>
</evidence>
<dbReference type="RefSeq" id="WP_306680506.1">
    <property type="nucleotide sequence ID" value="NZ_JAVDBT010000008.1"/>
</dbReference>
<feature type="region of interest" description="Disordered" evidence="5">
    <location>
        <begin position="622"/>
        <end position="649"/>
    </location>
</feature>
<dbReference type="PROSITE" id="PS51900">
    <property type="entry name" value="CB"/>
    <property type="match status" value="1"/>
</dbReference>
<dbReference type="EMBL" id="JAVDBT010000008">
    <property type="protein sequence ID" value="MDQ2066796.1"/>
    <property type="molecule type" value="Genomic_DNA"/>
</dbReference>
<dbReference type="InterPro" id="IPR046668">
    <property type="entry name" value="DUF6538"/>
</dbReference>
<evidence type="ECO:0000313" key="9">
    <source>
        <dbReference type="Proteomes" id="UP001239680"/>
    </source>
</evidence>
<keyword evidence="9" id="KW-1185">Reference proteome</keyword>
<dbReference type="Proteomes" id="UP001239680">
    <property type="component" value="Unassembled WGS sequence"/>
</dbReference>
<sequence>MTFQSHLYRRGASYVWRRRTPARAGGRILQISLRTNEPLIARRRAAIVTVESNNLFDAMSVQGLTVAEARTFLEFIIEREQKKIAIFRADVRHRGDSESNQAQDWAMGTALRMIAQHGRGAAPLTEAQAEALHIEGRSQVEIALLRENLENNVSLATSTPKDRHGSQILDQLQTSIGRQDIGAADFLIARNKYIQGRAAAYIQTAKDTTVGFDEALQIAEALASPGAAPQPQSTQPADQAEPVAAYSPAWEDLIARFEAQQRKAEVKALSIDQQVRIFRLFAEATGISDLRDIRQVHLAKFVDLLNALPKTYRKSSAEQSMSLPQILKRAKKLPPEEVGLAPSTIKRNLGYLALIFRKAISEGYRDLATLDTKSLKPRETKRARDKRPALQSDDILALFEHPIWRGNLRGKKWQEPGPTVEGDGLYWLPLIAAFTGARRAEIGGLSPHDIGLKFGIPFIHFAPNKVRGVKNLASPRMIAMHPQLVELGLLDRSAKLREAGADMLFPDLRMPTEDKIGEKIDYKFRRALTKQLVEGRNKKSFHSFRHYVNGRLQKAGIAKELRLDIMGHAGEDTNSEVYTQSIDLITANEIIALLPRIEGVLPPNSHRQSGFDKRDLFSEHGLRPIQVKRDAQPAQATGPRRGRPRKVRA</sequence>
<keyword evidence="1" id="KW-0229">DNA integration</keyword>
<comment type="caution">
    <text evidence="8">The sequence shown here is derived from an EMBL/GenBank/DDBJ whole genome shotgun (WGS) entry which is preliminary data.</text>
</comment>
<proteinExistence type="predicted"/>
<gene>
    <name evidence="8" type="ORF">Q9295_10445</name>
</gene>
<feature type="compositionally biased region" description="Basic residues" evidence="5">
    <location>
        <begin position="640"/>
        <end position="649"/>
    </location>
</feature>
<dbReference type="Pfam" id="PF20172">
    <property type="entry name" value="DUF6538"/>
    <property type="match status" value="1"/>
</dbReference>
<dbReference type="InterPro" id="IPR002104">
    <property type="entry name" value="Integrase_catalytic"/>
</dbReference>
<evidence type="ECO:0000313" key="8">
    <source>
        <dbReference type="EMBL" id="MDQ2066796.1"/>
    </source>
</evidence>
<protein>
    <submittedName>
        <fullName evidence="8">Site-specific integrase</fullName>
    </submittedName>
</protein>